<dbReference type="AlphaFoldDB" id="A0A6C2UQY1"/>
<feature type="compositionally biased region" description="Basic and acidic residues" evidence="1">
    <location>
        <begin position="1"/>
        <end position="10"/>
    </location>
</feature>
<evidence type="ECO:0000313" key="2">
    <source>
        <dbReference type="EMBL" id="VGO22712.1"/>
    </source>
</evidence>
<feature type="region of interest" description="Disordered" evidence="1">
    <location>
        <begin position="168"/>
        <end position="227"/>
    </location>
</feature>
<dbReference type="RefSeq" id="WP_136064287.1">
    <property type="nucleotide sequence ID" value="NZ_CAAHFH010000002.1"/>
</dbReference>
<feature type="compositionally biased region" description="Basic and acidic residues" evidence="1">
    <location>
        <begin position="178"/>
        <end position="192"/>
    </location>
</feature>
<feature type="compositionally biased region" description="Polar residues" evidence="1">
    <location>
        <begin position="168"/>
        <end position="177"/>
    </location>
</feature>
<keyword evidence="3" id="KW-1185">Reference proteome</keyword>
<evidence type="ECO:0000256" key="1">
    <source>
        <dbReference type="SAM" id="MobiDB-lite"/>
    </source>
</evidence>
<organism evidence="2 3">
    <name type="scientific">Pontiella sulfatireligans</name>
    <dbReference type="NCBI Taxonomy" id="2750658"/>
    <lineage>
        <taxon>Bacteria</taxon>
        <taxon>Pseudomonadati</taxon>
        <taxon>Kiritimatiellota</taxon>
        <taxon>Kiritimatiellia</taxon>
        <taxon>Kiritimatiellales</taxon>
        <taxon>Pontiellaceae</taxon>
        <taxon>Pontiella</taxon>
    </lineage>
</organism>
<dbReference type="EMBL" id="CAAHFH010000002">
    <property type="protein sequence ID" value="VGO22712.1"/>
    <property type="molecule type" value="Genomic_DNA"/>
</dbReference>
<gene>
    <name evidence="2" type="ORF">SCARR_04808</name>
</gene>
<feature type="compositionally biased region" description="Basic and acidic residues" evidence="1">
    <location>
        <begin position="34"/>
        <end position="51"/>
    </location>
</feature>
<dbReference type="Proteomes" id="UP000346198">
    <property type="component" value="Unassembled WGS sequence"/>
</dbReference>
<evidence type="ECO:0000313" key="3">
    <source>
        <dbReference type="Proteomes" id="UP000346198"/>
    </source>
</evidence>
<protein>
    <submittedName>
        <fullName evidence="2">Uncharacterized protein</fullName>
    </submittedName>
</protein>
<proteinExistence type="predicted"/>
<reference evidence="2 3" key="1">
    <citation type="submission" date="2019-04" db="EMBL/GenBank/DDBJ databases">
        <authorList>
            <person name="Van Vliet M D."/>
        </authorList>
    </citation>
    <scope>NUCLEOTIDE SEQUENCE [LARGE SCALE GENOMIC DNA]</scope>
    <source>
        <strain evidence="2 3">F21</strain>
    </source>
</reference>
<name>A0A6C2UQY1_9BACT</name>
<sequence length="227" mass="24797">MKGDHEKDPAGDGEAVEQSKLDAQNAIPAGPESQPEKDATATPSKNEKAESWFPVARKDVAKIRNNYPAAQASRLVNLWNELCSCANHWGNTFTIDLDRLGGRLGITRQTAANQLRELQRIKLLKMKGAKRGRGGRYEISSITIRPSIPCKLLEKVNMADRVKKQSPQNLTINNNTPSRREEGVEVIEKEDTPSAMALSGLSPDGAPRAKQGDSSDDWAAGLEEILG</sequence>
<accession>A0A6C2UQY1</accession>
<feature type="region of interest" description="Disordered" evidence="1">
    <location>
        <begin position="1"/>
        <end position="51"/>
    </location>
</feature>